<accession>A0AAW1LIV2</accession>
<protein>
    <submittedName>
        <fullName evidence="3">Mononegavirales mRNA-capping region V</fullName>
    </submittedName>
</protein>
<organism evidence="3 4">
    <name type="scientific">Popillia japonica</name>
    <name type="common">Japanese beetle</name>
    <dbReference type="NCBI Taxonomy" id="7064"/>
    <lineage>
        <taxon>Eukaryota</taxon>
        <taxon>Metazoa</taxon>
        <taxon>Ecdysozoa</taxon>
        <taxon>Arthropoda</taxon>
        <taxon>Hexapoda</taxon>
        <taxon>Insecta</taxon>
        <taxon>Pterygota</taxon>
        <taxon>Neoptera</taxon>
        <taxon>Endopterygota</taxon>
        <taxon>Coleoptera</taxon>
        <taxon>Polyphaga</taxon>
        <taxon>Scarabaeiformia</taxon>
        <taxon>Scarabaeidae</taxon>
        <taxon>Rutelinae</taxon>
        <taxon>Popillia</taxon>
    </lineage>
</organism>
<dbReference type="AlphaFoldDB" id="A0AAW1LIV2"/>
<feature type="domain" description="RdRp catalytic" evidence="1">
    <location>
        <begin position="76"/>
        <end position="171"/>
    </location>
</feature>
<proteinExistence type="predicted"/>
<dbReference type="GO" id="GO:0004482">
    <property type="term" value="F:mRNA 5'-cap (guanine-N7-)-methyltransferase activity"/>
    <property type="evidence" value="ECO:0007669"/>
    <property type="project" value="InterPro"/>
</dbReference>
<evidence type="ECO:0000313" key="4">
    <source>
        <dbReference type="Proteomes" id="UP001458880"/>
    </source>
</evidence>
<dbReference type="InterPro" id="IPR026890">
    <property type="entry name" value="Mononeg_mRNAcap"/>
</dbReference>
<dbReference type="Pfam" id="PF14318">
    <property type="entry name" value="Mononeg_mRNAcap"/>
    <property type="match status" value="1"/>
</dbReference>
<dbReference type="EMBL" id="JASPKY010000115">
    <property type="protein sequence ID" value="KAK9736356.1"/>
    <property type="molecule type" value="Genomic_DNA"/>
</dbReference>
<dbReference type="Proteomes" id="UP001458880">
    <property type="component" value="Unassembled WGS sequence"/>
</dbReference>
<feature type="domain" description="Mononegavirales mRNA-capping" evidence="2">
    <location>
        <begin position="203"/>
        <end position="315"/>
    </location>
</feature>
<evidence type="ECO:0000313" key="3">
    <source>
        <dbReference type="EMBL" id="KAK9736356.1"/>
    </source>
</evidence>
<sequence>MREEKGHPDSLTSYLTTLQLGCEKCDMCKRLYIYLQTEALPLGEDGISPPLSVYRKLLQEQLSIITKNDYLKDIVYRKLLQEQLSIITKNDYLKDIFSKQGFVEDRELMNYLIKATPVFPRFLHEVYRVTEAGTRMSFIAKFCNSRTTQLILTEGKKYKQLRDKIFKLESSFFLLFSYWMKTFNTITSIDLTRPECQAFYKVCPTQVADMLRHYTWLKTLKGSRMIGTTLPHPAHQFKSLMSEVPLPPTDNRQVECITYKLEKKSSKTILETRGSFHPYIGSKTKEKLSGKLMLLPKAHRPIQAAQRASVLNTWTLGIWVEKTEIRLYFRGLTLHELLQSLEEEDDVNTDEVDIVLMPPENCLADLTEEDDVNTDEVDIVLMPPENCLADLTDDDSGDENFVSIDNLPGSQLRAEAEVMEHLDEENFVSIDNLPGSQLRAEAEVMEHLDEELWEEEDNIPLSLVKVAMKKSYEWSCRDLERTSPTWPSMYNVL</sequence>
<name>A0AAW1LIV2_POPJA</name>
<dbReference type="GO" id="GO:0005524">
    <property type="term" value="F:ATP binding"/>
    <property type="evidence" value="ECO:0007669"/>
    <property type="project" value="InterPro"/>
</dbReference>
<evidence type="ECO:0000259" key="1">
    <source>
        <dbReference type="Pfam" id="PF00946"/>
    </source>
</evidence>
<evidence type="ECO:0000259" key="2">
    <source>
        <dbReference type="Pfam" id="PF14318"/>
    </source>
</evidence>
<comment type="caution">
    <text evidence="3">The sequence shown here is derived from an EMBL/GenBank/DDBJ whole genome shotgun (WGS) entry which is preliminary data.</text>
</comment>
<reference evidence="3 4" key="1">
    <citation type="journal article" date="2024" name="BMC Genomics">
        <title>De novo assembly and annotation of Popillia japonica's genome with initial clues to its potential as an invasive pest.</title>
        <authorList>
            <person name="Cucini C."/>
            <person name="Boschi S."/>
            <person name="Funari R."/>
            <person name="Cardaioli E."/>
            <person name="Iannotti N."/>
            <person name="Marturano G."/>
            <person name="Paoli F."/>
            <person name="Bruttini M."/>
            <person name="Carapelli A."/>
            <person name="Frati F."/>
            <person name="Nardi F."/>
        </authorList>
    </citation>
    <scope>NUCLEOTIDE SEQUENCE [LARGE SCALE GENOMIC DNA]</scope>
    <source>
        <strain evidence="3">DMR45628</strain>
    </source>
</reference>
<dbReference type="GO" id="GO:0003968">
    <property type="term" value="F:RNA-directed RNA polymerase activity"/>
    <property type="evidence" value="ECO:0007669"/>
    <property type="project" value="InterPro"/>
</dbReference>
<gene>
    <name evidence="3" type="ORF">QE152_g12624</name>
</gene>
<dbReference type="Pfam" id="PF00946">
    <property type="entry name" value="Mononeg_RNA_pol"/>
    <property type="match status" value="1"/>
</dbReference>
<dbReference type="InterPro" id="IPR014023">
    <property type="entry name" value="Mononeg_RNA_pol_cat"/>
</dbReference>
<keyword evidence="4" id="KW-1185">Reference proteome</keyword>